<protein>
    <submittedName>
        <fullName evidence="2">Uncharacterized protein</fullName>
    </submittedName>
</protein>
<feature type="compositionally biased region" description="Low complexity" evidence="1">
    <location>
        <begin position="342"/>
        <end position="353"/>
    </location>
</feature>
<evidence type="ECO:0000256" key="1">
    <source>
        <dbReference type="SAM" id="MobiDB-lite"/>
    </source>
</evidence>
<reference evidence="2" key="1">
    <citation type="journal article" date="2020" name="Stud. Mycol.">
        <title>101 Dothideomycetes genomes: a test case for predicting lifestyles and emergence of pathogens.</title>
        <authorList>
            <person name="Haridas S."/>
            <person name="Albert R."/>
            <person name="Binder M."/>
            <person name="Bloem J."/>
            <person name="Labutti K."/>
            <person name="Salamov A."/>
            <person name="Andreopoulos B."/>
            <person name="Baker S."/>
            <person name="Barry K."/>
            <person name="Bills G."/>
            <person name="Bluhm B."/>
            <person name="Cannon C."/>
            <person name="Castanera R."/>
            <person name="Culley D."/>
            <person name="Daum C."/>
            <person name="Ezra D."/>
            <person name="Gonzalez J."/>
            <person name="Henrissat B."/>
            <person name="Kuo A."/>
            <person name="Liang C."/>
            <person name="Lipzen A."/>
            <person name="Lutzoni F."/>
            <person name="Magnuson J."/>
            <person name="Mondo S."/>
            <person name="Nolan M."/>
            <person name="Ohm R."/>
            <person name="Pangilinan J."/>
            <person name="Park H.-J."/>
            <person name="Ramirez L."/>
            <person name="Alfaro M."/>
            <person name="Sun H."/>
            <person name="Tritt A."/>
            <person name="Yoshinaga Y."/>
            <person name="Zwiers L.-H."/>
            <person name="Turgeon B."/>
            <person name="Goodwin S."/>
            <person name="Spatafora J."/>
            <person name="Crous P."/>
            <person name="Grigoriev I."/>
        </authorList>
    </citation>
    <scope>NUCLEOTIDE SEQUENCE</scope>
    <source>
        <strain evidence="2">CBS 627.86</strain>
    </source>
</reference>
<feature type="region of interest" description="Disordered" evidence="1">
    <location>
        <begin position="266"/>
        <end position="296"/>
    </location>
</feature>
<sequence length="647" mass="71791">MVCIRYPAITCTEVPQSPRSIALPHTSRTVVSDAVSAVNQISKVKVVIDETKPKKKRGRPSNAEIAEREAKKAKEAASMKPDDVVAAAMRRHSVGDPPHANTKPKGNQEEKEARRRRKEELRKRRRESAPSPVGQNSEDHGPRYDCSPGLGLNTDWLKSLESSMSGIGERFIESANEPLRKVVKKKSQIANFLQQNPTNTQPHGTQGPKKNTKTVRGYATTQKASPVPLPPPKTIIATSTMSAPTTTHQMRKMSPKKLNFGAKEILVPETPEIDSRKPSQDSQMISPSPLAKRAKTSDDRFQHVIFNPSFSFANAPEQKFTPVPVPTVRKPQQRSSNSNDASTLTKSSLKRSTAPLSDKPKSRTVLGSGQATSDVISTGTSCTSSASSAKSLPDYFTRVPSSSSMNKPCKASQKRQKETHEEAPLNVFNNMFQEVRKTVNFTHEQEELNLYLEWHRSNDNDDPLPCLGSGSGCTEKKESILRLGKEENVDVRKALENGGHNPQNLRNAEQGGHAAEELLILAIRARLPVPIGRIDGTWTLYCPKYAKHHFDKYGYGFRDSNNFTARLSIPPRPMTYSILTFAAPPHASFRTTIITTATEGYKMEVIFLGNGYLQLRASDIIDGKNVMEFFGVHKHAVEWVEGRKREK</sequence>
<gene>
    <name evidence="2" type="ORF">BDV96DRAFT_579788</name>
</gene>
<dbReference type="AlphaFoldDB" id="A0A6A5Z490"/>
<feature type="compositionally biased region" description="Basic and acidic residues" evidence="1">
    <location>
        <begin position="106"/>
        <end position="122"/>
    </location>
</feature>
<dbReference type="OrthoDB" id="3685818at2759"/>
<name>A0A6A5Z490_9PLEO</name>
<dbReference type="EMBL" id="ML977329">
    <property type="protein sequence ID" value="KAF2113131.1"/>
    <property type="molecule type" value="Genomic_DNA"/>
</dbReference>
<feature type="compositionally biased region" description="Basic and acidic residues" evidence="1">
    <location>
        <begin position="65"/>
        <end position="83"/>
    </location>
</feature>
<feature type="region of interest" description="Disordered" evidence="1">
    <location>
        <begin position="52"/>
        <end position="148"/>
    </location>
</feature>
<organism evidence="2 3">
    <name type="scientific">Lophiotrema nucula</name>
    <dbReference type="NCBI Taxonomy" id="690887"/>
    <lineage>
        <taxon>Eukaryota</taxon>
        <taxon>Fungi</taxon>
        <taxon>Dikarya</taxon>
        <taxon>Ascomycota</taxon>
        <taxon>Pezizomycotina</taxon>
        <taxon>Dothideomycetes</taxon>
        <taxon>Pleosporomycetidae</taxon>
        <taxon>Pleosporales</taxon>
        <taxon>Lophiotremataceae</taxon>
        <taxon>Lophiotrema</taxon>
    </lineage>
</organism>
<evidence type="ECO:0000313" key="2">
    <source>
        <dbReference type="EMBL" id="KAF2113131.1"/>
    </source>
</evidence>
<feature type="compositionally biased region" description="Low complexity" evidence="1">
    <location>
        <begin position="377"/>
        <end position="391"/>
    </location>
</feature>
<keyword evidence="3" id="KW-1185">Reference proteome</keyword>
<feature type="region of interest" description="Disordered" evidence="1">
    <location>
        <begin position="315"/>
        <end position="421"/>
    </location>
</feature>
<accession>A0A6A5Z490</accession>
<proteinExistence type="predicted"/>
<feature type="compositionally biased region" description="Polar residues" evidence="1">
    <location>
        <begin position="365"/>
        <end position="376"/>
    </location>
</feature>
<evidence type="ECO:0000313" key="3">
    <source>
        <dbReference type="Proteomes" id="UP000799770"/>
    </source>
</evidence>
<dbReference type="Proteomes" id="UP000799770">
    <property type="component" value="Unassembled WGS sequence"/>
</dbReference>